<evidence type="ECO:0000259" key="4">
    <source>
        <dbReference type="Pfam" id="PF00628"/>
    </source>
</evidence>
<evidence type="ECO:0000313" key="6">
    <source>
        <dbReference type="Proteomes" id="UP000013827"/>
    </source>
</evidence>
<evidence type="ECO:0000313" key="5">
    <source>
        <dbReference type="EnsemblProtists" id="EOD07132"/>
    </source>
</evidence>
<feature type="domain" description="PHD-type" evidence="4">
    <location>
        <begin position="1"/>
        <end position="21"/>
    </location>
</feature>
<dbReference type="KEGG" id="ehx:EMIHUDRAFT_198437"/>
<name>A0A0D3I797_EMIH1</name>
<reference evidence="5" key="2">
    <citation type="submission" date="2024-10" db="UniProtKB">
        <authorList>
            <consortium name="EnsemblProtists"/>
        </authorList>
    </citation>
    <scope>IDENTIFICATION</scope>
</reference>
<dbReference type="RefSeq" id="XP_005759561.1">
    <property type="nucleotide sequence ID" value="XM_005759504.1"/>
</dbReference>
<evidence type="ECO:0000256" key="2">
    <source>
        <dbReference type="ARBA" id="ARBA00022771"/>
    </source>
</evidence>
<dbReference type="GO" id="GO:0008270">
    <property type="term" value="F:zinc ion binding"/>
    <property type="evidence" value="ECO:0007669"/>
    <property type="project" value="UniProtKB-KW"/>
</dbReference>
<dbReference type="Proteomes" id="UP000013827">
    <property type="component" value="Unassembled WGS sequence"/>
</dbReference>
<keyword evidence="2" id="KW-0863">Zinc-finger</keyword>
<keyword evidence="1" id="KW-0479">Metal-binding</keyword>
<dbReference type="HOGENOM" id="CLU_2390643_0_0_1"/>
<dbReference type="AlphaFoldDB" id="A0A0D3I797"/>
<dbReference type="EnsemblProtists" id="EOD07132">
    <property type="protein sequence ID" value="EOD07132"/>
    <property type="gene ID" value="EMIHUDRAFT_198437"/>
</dbReference>
<dbReference type="InterPro" id="IPR019787">
    <property type="entry name" value="Znf_PHD-finger"/>
</dbReference>
<dbReference type="PaxDb" id="2903-EOD07132"/>
<keyword evidence="6" id="KW-1185">Reference proteome</keyword>
<keyword evidence="3" id="KW-0862">Zinc</keyword>
<sequence>MLLCDTCDRGYHTTCLSPPAHCAGDRAGTTRLIDLRNHSKFPAGFTLLSFLDWSSLREMEKRLNRSLSMAEYWEFRILLAQYCWSLERRICHDE</sequence>
<reference evidence="6" key="1">
    <citation type="journal article" date="2013" name="Nature">
        <title>Pan genome of the phytoplankton Emiliania underpins its global distribution.</title>
        <authorList>
            <person name="Read B.A."/>
            <person name="Kegel J."/>
            <person name="Klute M.J."/>
            <person name="Kuo A."/>
            <person name="Lefebvre S.C."/>
            <person name="Maumus F."/>
            <person name="Mayer C."/>
            <person name="Miller J."/>
            <person name="Monier A."/>
            <person name="Salamov A."/>
            <person name="Young J."/>
            <person name="Aguilar M."/>
            <person name="Claverie J.M."/>
            <person name="Frickenhaus S."/>
            <person name="Gonzalez K."/>
            <person name="Herman E.K."/>
            <person name="Lin Y.C."/>
            <person name="Napier J."/>
            <person name="Ogata H."/>
            <person name="Sarno A.F."/>
            <person name="Shmutz J."/>
            <person name="Schroeder D."/>
            <person name="de Vargas C."/>
            <person name="Verret F."/>
            <person name="von Dassow P."/>
            <person name="Valentin K."/>
            <person name="Van de Peer Y."/>
            <person name="Wheeler G."/>
            <person name="Dacks J.B."/>
            <person name="Delwiche C.F."/>
            <person name="Dyhrman S.T."/>
            <person name="Glockner G."/>
            <person name="John U."/>
            <person name="Richards T."/>
            <person name="Worden A.Z."/>
            <person name="Zhang X."/>
            <person name="Grigoriev I.V."/>
            <person name="Allen A.E."/>
            <person name="Bidle K."/>
            <person name="Borodovsky M."/>
            <person name="Bowler C."/>
            <person name="Brownlee C."/>
            <person name="Cock J.M."/>
            <person name="Elias M."/>
            <person name="Gladyshev V.N."/>
            <person name="Groth M."/>
            <person name="Guda C."/>
            <person name="Hadaegh A."/>
            <person name="Iglesias-Rodriguez M.D."/>
            <person name="Jenkins J."/>
            <person name="Jones B.M."/>
            <person name="Lawson T."/>
            <person name="Leese F."/>
            <person name="Lindquist E."/>
            <person name="Lobanov A."/>
            <person name="Lomsadze A."/>
            <person name="Malik S.B."/>
            <person name="Marsh M.E."/>
            <person name="Mackinder L."/>
            <person name="Mock T."/>
            <person name="Mueller-Roeber B."/>
            <person name="Pagarete A."/>
            <person name="Parker M."/>
            <person name="Probert I."/>
            <person name="Quesneville H."/>
            <person name="Raines C."/>
            <person name="Rensing S.A."/>
            <person name="Riano-Pachon D.M."/>
            <person name="Richier S."/>
            <person name="Rokitta S."/>
            <person name="Shiraiwa Y."/>
            <person name="Soanes D.M."/>
            <person name="van der Giezen M."/>
            <person name="Wahlund T.M."/>
            <person name="Williams B."/>
            <person name="Wilson W."/>
            <person name="Wolfe G."/>
            <person name="Wurch L.L."/>
        </authorList>
    </citation>
    <scope>NUCLEOTIDE SEQUENCE</scope>
</reference>
<organism evidence="5 6">
    <name type="scientific">Emiliania huxleyi (strain CCMP1516)</name>
    <dbReference type="NCBI Taxonomy" id="280463"/>
    <lineage>
        <taxon>Eukaryota</taxon>
        <taxon>Haptista</taxon>
        <taxon>Haptophyta</taxon>
        <taxon>Prymnesiophyceae</taxon>
        <taxon>Isochrysidales</taxon>
        <taxon>Noelaerhabdaceae</taxon>
        <taxon>Emiliania</taxon>
    </lineage>
</organism>
<dbReference type="Pfam" id="PF00628">
    <property type="entry name" value="PHD"/>
    <property type="match status" value="1"/>
</dbReference>
<dbReference type="Gene3D" id="3.30.40.10">
    <property type="entry name" value="Zinc/RING finger domain, C3HC4 (zinc finger)"/>
    <property type="match status" value="1"/>
</dbReference>
<protein>
    <recommendedName>
        <fullName evidence="4">PHD-type domain-containing protein</fullName>
    </recommendedName>
</protein>
<dbReference type="SUPFAM" id="SSF57903">
    <property type="entry name" value="FYVE/PHD zinc finger"/>
    <property type="match status" value="1"/>
</dbReference>
<dbReference type="GeneID" id="17253405"/>
<proteinExistence type="predicted"/>
<dbReference type="InterPro" id="IPR011011">
    <property type="entry name" value="Znf_FYVE_PHD"/>
</dbReference>
<accession>A0A0D3I797</accession>
<evidence type="ECO:0000256" key="1">
    <source>
        <dbReference type="ARBA" id="ARBA00022723"/>
    </source>
</evidence>
<dbReference type="InterPro" id="IPR013083">
    <property type="entry name" value="Znf_RING/FYVE/PHD"/>
</dbReference>
<evidence type="ECO:0000256" key="3">
    <source>
        <dbReference type="ARBA" id="ARBA00022833"/>
    </source>
</evidence>